<evidence type="ECO:0000313" key="12">
    <source>
        <dbReference type="EMBL" id="HIY21600.1"/>
    </source>
</evidence>
<dbReference type="CDD" id="cd02522">
    <property type="entry name" value="GT_2_like_a"/>
    <property type="match status" value="1"/>
</dbReference>
<feature type="domain" description="Glycosyltransferase 2-like" evidence="11">
    <location>
        <begin position="3"/>
        <end position="100"/>
    </location>
</feature>
<dbReference type="Gene3D" id="3.90.550.10">
    <property type="entry name" value="Spore Coat Polysaccharide Biosynthesis Protein SpsA, Chain A"/>
    <property type="match status" value="1"/>
</dbReference>
<evidence type="ECO:0000256" key="9">
    <source>
        <dbReference type="ARBA" id="ARBA00038120"/>
    </source>
</evidence>
<evidence type="ECO:0000313" key="13">
    <source>
        <dbReference type="Proteomes" id="UP000823868"/>
    </source>
</evidence>
<accession>A0A9D1Y960</accession>
<evidence type="ECO:0000256" key="1">
    <source>
        <dbReference type="ARBA" id="ARBA00004236"/>
    </source>
</evidence>
<evidence type="ECO:0000259" key="11">
    <source>
        <dbReference type="Pfam" id="PF00535"/>
    </source>
</evidence>
<dbReference type="Proteomes" id="UP000823868">
    <property type="component" value="Unassembled WGS sequence"/>
</dbReference>
<comment type="pathway">
    <text evidence="8">Carotenoid biosynthesis; staphyloxanthin biosynthesis; staphyloxanthin from farnesyl diphosphate: step 4/5.</text>
</comment>
<evidence type="ECO:0000256" key="3">
    <source>
        <dbReference type="ARBA" id="ARBA00022676"/>
    </source>
</evidence>
<keyword evidence="2" id="KW-1003">Cell membrane</keyword>
<keyword evidence="4" id="KW-0808">Transferase</keyword>
<comment type="caution">
    <text evidence="12">The sequence shown here is derived from an EMBL/GenBank/DDBJ whole genome shotgun (WGS) entry which is preliminary data.</text>
</comment>
<comment type="function">
    <text evidence="7">Catalyzes the glycosylation of 4,4'-diaponeurosporenoate, i.e. the esterification of glucose at the C1'' position with the carboxyl group of 4,4'-diaponeurosporenic acid, to form glycosyl-4,4'-diaponeurosporenoate. This is a step in the biosynthesis of staphyloxanthin, an orange pigment present in most staphylococci strains.</text>
</comment>
<evidence type="ECO:0000256" key="8">
    <source>
        <dbReference type="ARBA" id="ARBA00037904"/>
    </source>
</evidence>
<evidence type="ECO:0000256" key="6">
    <source>
        <dbReference type="ARBA" id="ARBA00023136"/>
    </source>
</evidence>
<reference evidence="12" key="2">
    <citation type="submission" date="2021-04" db="EMBL/GenBank/DDBJ databases">
        <authorList>
            <person name="Gilroy R."/>
        </authorList>
    </citation>
    <scope>NUCLEOTIDE SEQUENCE</scope>
    <source>
        <strain evidence="12">ChiBcec16_6824</strain>
    </source>
</reference>
<evidence type="ECO:0000256" key="7">
    <source>
        <dbReference type="ARBA" id="ARBA00037281"/>
    </source>
</evidence>
<evidence type="ECO:0000256" key="5">
    <source>
        <dbReference type="ARBA" id="ARBA00022746"/>
    </source>
</evidence>
<organism evidence="12 13">
    <name type="scientific">Candidatus Flavonifractor merdigallinarum</name>
    <dbReference type="NCBI Taxonomy" id="2838589"/>
    <lineage>
        <taxon>Bacteria</taxon>
        <taxon>Bacillati</taxon>
        <taxon>Bacillota</taxon>
        <taxon>Clostridia</taxon>
        <taxon>Eubacteriales</taxon>
        <taxon>Oscillospiraceae</taxon>
        <taxon>Flavonifractor</taxon>
    </lineage>
</organism>
<dbReference type="InterPro" id="IPR026461">
    <property type="entry name" value="Trfase_2_rSAM/seldom_assoc"/>
</dbReference>
<comment type="similarity">
    <text evidence="9">Belongs to the glycosyltransferase 2 family. CrtQ subfamily.</text>
</comment>
<keyword evidence="5" id="KW-0125">Carotenoid biosynthesis</keyword>
<gene>
    <name evidence="12" type="ORF">H9841_06855</name>
</gene>
<evidence type="ECO:0000256" key="10">
    <source>
        <dbReference type="ARBA" id="ARBA00040345"/>
    </source>
</evidence>
<name>A0A9D1Y960_9FIRM</name>
<dbReference type="EMBL" id="DXDX01000126">
    <property type="protein sequence ID" value="HIY21600.1"/>
    <property type="molecule type" value="Genomic_DNA"/>
</dbReference>
<reference evidence="12" key="1">
    <citation type="journal article" date="2021" name="PeerJ">
        <title>Extensive microbial diversity within the chicken gut microbiome revealed by metagenomics and culture.</title>
        <authorList>
            <person name="Gilroy R."/>
            <person name="Ravi A."/>
            <person name="Getino M."/>
            <person name="Pursley I."/>
            <person name="Horton D.L."/>
            <person name="Alikhan N.F."/>
            <person name="Baker D."/>
            <person name="Gharbi K."/>
            <person name="Hall N."/>
            <person name="Watson M."/>
            <person name="Adriaenssens E.M."/>
            <person name="Foster-Nyarko E."/>
            <person name="Jarju S."/>
            <person name="Secka A."/>
            <person name="Antonio M."/>
            <person name="Oren A."/>
            <person name="Chaudhuri R.R."/>
            <person name="La Ragione R."/>
            <person name="Hildebrand F."/>
            <person name="Pallen M.J."/>
        </authorList>
    </citation>
    <scope>NUCLEOTIDE SEQUENCE</scope>
    <source>
        <strain evidence="12">ChiBcec16_6824</strain>
    </source>
</reference>
<dbReference type="PANTHER" id="PTHR43646">
    <property type="entry name" value="GLYCOSYLTRANSFERASE"/>
    <property type="match status" value="1"/>
</dbReference>
<evidence type="ECO:0000256" key="4">
    <source>
        <dbReference type="ARBA" id="ARBA00022679"/>
    </source>
</evidence>
<dbReference type="AlphaFoldDB" id="A0A9D1Y960"/>
<comment type="subcellular location">
    <subcellularLocation>
        <location evidence="1">Cell membrane</location>
    </subcellularLocation>
</comment>
<dbReference type="GO" id="GO:0016757">
    <property type="term" value="F:glycosyltransferase activity"/>
    <property type="evidence" value="ECO:0007669"/>
    <property type="project" value="UniProtKB-KW"/>
</dbReference>
<dbReference type="SUPFAM" id="SSF53448">
    <property type="entry name" value="Nucleotide-diphospho-sugar transferases"/>
    <property type="match status" value="1"/>
</dbReference>
<proteinExistence type="inferred from homology"/>
<dbReference type="GO" id="GO:0005886">
    <property type="term" value="C:plasma membrane"/>
    <property type="evidence" value="ECO:0007669"/>
    <property type="project" value="UniProtKB-SubCell"/>
</dbReference>
<dbReference type="NCBIfam" id="TIGR04283">
    <property type="entry name" value="glyco_like_mftF"/>
    <property type="match status" value="1"/>
</dbReference>
<dbReference type="InterPro" id="IPR029044">
    <property type="entry name" value="Nucleotide-diphossugar_trans"/>
</dbReference>
<keyword evidence="3" id="KW-0328">Glycosyltransferase</keyword>
<dbReference type="InterPro" id="IPR001173">
    <property type="entry name" value="Glyco_trans_2-like"/>
</dbReference>
<dbReference type="PANTHER" id="PTHR43646:SF2">
    <property type="entry name" value="GLYCOSYLTRANSFERASE 2-LIKE DOMAIN-CONTAINING PROTEIN"/>
    <property type="match status" value="1"/>
</dbReference>
<evidence type="ECO:0000256" key="2">
    <source>
        <dbReference type="ARBA" id="ARBA00022475"/>
    </source>
</evidence>
<sequence>MISILIPVYQEEKALPALLDRLDALEGEHEVLFADGGSTDATVELLRARGYVVLTGAKGRGKQCNLAAAHAKGEVLFFLHADSAVEPNVLAHIQAAVDGGARWGCLTITFDNTRFPYCGGILISNLRAKVGHIVFGDQGMFFTRSLFETVGGFPPLPIMEDYELSLRLKARHIPPVVVKSPIVASVRRFEAGGPWRVGIQMYYLRHLYRKGVSPQVLAQRYRDCR</sequence>
<keyword evidence="6" id="KW-0472">Membrane</keyword>
<dbReference type="GO" id="GO:0016117">
    <property type="term" value="P:carotenoid biosynthetic process"/>
    <property type="evidence" value="ECO:0007669"/>
    <property type="project" value="UniProtKB-KW"/>
</dbReference>
<dbReference type="Pfam" id="PF00535">
    <property type="entry name" value="Glycos_transf_2"/>
    <property type="match status" value="1"/>
</dbReference>
<protein>
    <recommendedName>
        <fullName evidence="10">4,4'-diaponeurosporenoate glycosyltransferase</fullName>
    </recommendedName>
</protein>